<feature type="compositionally biased region" description="Basic and acidic residues" evidence="1">
    <location>
        <begin position="7"/>
        <end position="19"/>
    </location>
</feature>
<reference evidence="2 3" key="1">
    <citation type="journal article" date="2020" name="Microorganisms">
        <title>Osmotic Adaptation and Compatible Solute Biosynthesis of Phototrophic Bacteria as Revealed from Genome Analyses.</title>
        <authorList>
            <person name="Imhoff J.F."/>
            <person name="Rahn T."/>
            <person name="Kunzel S."/>
            <person name="Keller A."/>
            <person name="Neulinger S.C."/>
        </authorList>
    </citation>
    <scope>NUCLEOTIDE SEQUENCE [LARGE SCALE GENOMIC DNA]</scope>
    <source>
        <strain evidence="2 3">DSM 15382</strain>
    </source>
</reference>
<sequence>MRAAGTSKRDQGRPHEFDNTHCATAPPRRTWHAPRRAAPRSADRKRQRRIAARRVAALWAREGTGCMRRRALLGLAATPPLLVAADAPPPLSEAQILLFETPHLAGLQPPLRLDYGFTRDEPGREPVRDRIRLQVTAGEAEGRFDVSPEFLTGARAIRYPVAHGFRGNPLLLFALDRDAREMSAATGGSIGWFRNHLRRAFAEAAPPRRVMLDLAGRAVPASEILLEPFADEPRARLFRQRRYRFVLAEAVPGWIQGIATDMPADDAGGRLREEIRFAGASPAAEGAG</sequence>
<proteinExistence type="predicted"/>
<evidence type="ECO:0008006" key="4">
    <source>
        <dbReference type="Google" id="ProtNLM"/>
    </source>
</evidence>
<dbReference type="Proteomes" id="UP000697995">
    <property type="component" value="Unassembled WGS sequence"/>
</dbReference>
<gene>
    <name evidence="2" type="ORF">CKO45_15010</name>
</gene>
<name>A0ABS1CYC7_9PROT</name>
<keyword evidence="3" id="KW-1185">Reference proteome</keyword>
<comment type="caution">
    <text evidence="2">The sequence shown here is derived from an EMBL/GenBank/DDBJ whole genome shotgun (WGS) entry which is preliminary data.</text>
</comment>
<evidence type="ECO:0000256" key="1">
    <source>
        <dbReference type="SAM" id="MobiDB-lite"/>
    </source>
</evidence>
<organism evidence="2 3">
    <name type="scientific">Paracraurococcus ruber</name>
    <dbReference type="NCBI Taxonomy" id="77675"/>
    <lineage>
        <taxon>Bacteria</taxon>
        <taxon>Pseudomonadati</taxon>
        <taxon>Pseudomonadota</taxon>
        <taxon>Alphaproteobacteria</taxon>
        <taxon>Acetobacterales</taxon>
        <taxon>Roseomonadaceae</taxon>
        <taxon>Paracraurococcus</taxon>
    </lineage>
</organism>
<protein>
    <recommendedName>
        <fullName evidence="4">DUF3108 domain-containing protein</fullName>
    </recommendedName>
</protein>
<accession>A0ABS1CYC7</accession>
<feature type="region of interest" description="Disordered" evidence="1">
    <location>
        <begin position="1"/>
        <end position="47"/>
    </location>
</feature>
<evidence type="ECO:0000313" key="2">
    <source>
        <dbReference type="EMBL" id="MBK1659546.1"/>
    </source>
</evidence>
<feature type="compositionally biased region" description="Basic residues" evidence="1">
    <location>
        <begin position="29"/>
        <end position="47"/>
    </location>
</feature>
<evidence type="ECO:0000313" key="3">
    <source>
        <dbReference type="Proteomes" id="UP000697995"/>
    </source>
</evidence>
<dbReference type="EMBL" id="NRSG01000108">
    <property type="protein sequence ID" value="MBK1659546.1"/>
    <property type="molecule type" value="Genomic_DNA"/>
</dbReference>